<gene>
    <name evidence="1" type="ORF">GGI15_003440</name>
</gene>
<evidence type="ECO:0000313" key="1">
    <source>
        <dbReference type="EMBL" id="KAJ2780697.1"/>
    </source>
</evidence>
<keyword evidence="2" id="KW-1185">Reference proteome</keyword>
<dbReference type="AlphaFoldDB" id="A0A9W8H9I7"/>
<evidence type="ECO:0000313" key="2">
    <source>
        <dbReference type="Proteomes" id="UP001140172"/>
    </source>
</evidence>
<proteinExistence type="predicted"/>
<feature type="non-terminal residue" evidence="1">
    <location>
        <position position="1"/>
    </location>
</feature>
<name>A0A9W8H9I7_9FUNG</name>
<dbReference type="Pfam" id="PF09692">
    <property type="entry name" value="Arb1"/>
    <property type="match status" value="1"/>
</dbReference>
<dbReference type="Proteomes" id="UP001140172">
    <property type="component" value="Unassembled WGS sequence"/>
</dbReference>
<dbReference type="InterPro" id="IPR018606">
    <property type="entry name" value="Arb1"/>
</dbReference>
<organism evidence="1 2">
    <name type="scientific">Coemansia interrupta</name>
    <dbReference type="NCBI Taxonomy" id="1126814"/>
    <lineage>
        <taxon>Eukaryota</taxon>
        <taxon>Fungi</taxon>
        <taxon>Fungi incertae sedis</taxon>
        <taxon>Zoopagomycota</taxon>
        <taxon>Kickxellomycotina</taxon>
        <taxon>Kickxellomycetes</taxon>
        <taxon>Kickxellales</taxon>
        <taxon>Kickxellaceae</taxon>
        <taxon>Coemansia</taxon>
    </lineage>
</organism>
<sequence length="377" mass="42332">MSFGKQGPTIPRDAKIETNMFSSEPLLMRMDFATYKYYRTLENPHDKKLMETASAFANVNVLTRPGTKKELKRYSDFKDIEARRDLRLKYQTRQVQVLGQATFDMQWGLKWLLSHFILIEEPVIAAPVRAERLPVITGEWMNALAGDGIHEVADQLPELLEIVDMAKQELPLLHRLGDQLPGKFNTACSLLFAGQLRTARIDMFKPKWVLADQQLSSTEGADHADIYNDDPELMTQAQARNYVNGIVPLDATSTSCPADLRIVSIESSAADDTSTGPDGCLYVTAHVYDRQKKSDKEGKAPVVLRMDREMAPNLRVGFIIEATLHELSNDYVKDARVESGPSSSEISKRLLVEAAAIAAEDCSLELTFIECRTREHL</sequence>
<accession>A0A9W8H9I7</accession>
<dbReference type="GO" id="GO:0033167">
    <property type="term" value="C:ARC complex"/>
    <property type="evidence" value="ECO:0007669"/>
    <property type="project" value="InterPro"/>
</dbReference>
<comment type="caution">
    <text evidence="1">The sequence shown here is derived from an EMBL/GenBank/DDBJ whole genome shotgun (WGS) entry which is preliminary data.</text>
</comment>
<dbReference type="OrthoDB" id="435402at2759"/>
<reference evidence="1" key="1">
    <citation type="submission" date="2022-07" db="EMBL/GenBank/DDBJ databases">
        <title>Phylogenomic reconstructions and comparative analyses of Kickxellomycotina fungi.</title>
        <authorList>
            <person name="Reynolds N.K."/>
            <person name="Stajich J.E."/>
            <person name="Barry K."/>
            <person name="Grigoriev I.V."/>
            <person name="Crous P."/>
            <person name="Smith M.E."/>
        </authorList>
    </citation>
    <scope>NUCLEOTIDE SEQUENCE</scope>
    <source>
        <strain evidence="1">BCRC 34489</strain>
    </source>
</reference>
<dbReference type="GO" id="GO:0031047">
    <property type="term" value="P:regulatory ncRNA-mediated gene silencing"/>
    <property type="evidence" value="ECO:0007669"/>
    <property type="project" value="InterPro"/>
</dbReference>
<protein>
    <submittedName>
        <fullName evidence="1">Uncharacterized protein</fullName>
    </submittedName>
</protein>
<dbReference type="EMBL" id="JANBUM010000239">
    <property type="protein sequence ID" value="KAJ2780697.1"/>
    <property type="molecule type" value="Genomic_DNA"/>
</dbReference>